<evidence type="ECO:0000256" key="1">
    <source>
        <dbReference type="SAM" id="SignalP"/>
    </source>
</evidence>
<gene>
    <name evidence="3" type="ORF">SAMN05421594_2646</name>
</gene>
<dbReference type="EMBL" id="FOVD01000003">
    <property type="protein sequence ID" value="SFN40877.1"/>
    <property type="molecule type" value="Genomic_DNA"/>
</dbReference>
<evidence type="ECO:0000313" key="4">
    <source>
        <dbReference type="Proteomes" id="UP000198769"/>
    </source>
</evidence>
<dbReference type="Gene3D" id="2.40.160.20">
    <property type="match status" value="1"/>
</dbReference>
<proteinExistence type="predicted"/>
<reference evidence="4" key="1">
    <citation type="submission" date="2016-10" db="EMBL/GenBank/DDBJ databases">
        <authorList>
            <person name="Varghese N."/>
            <person name="Submissions S."/>
        </authorList>
    </citation>
    <scope>NUCLEOTIDE SEQUENCE [LARGE SCALE GENOMIC DNA]</scope>
    <source>
        <strain evidence="4">DSM 25575</strain>
    </source>
</reference>
<dbReference type="InterPro" id="IPR011250">
    <property type="entry name" value="OMP/PagP_B-barrel"/>
</dbReference>
<keyword evidence="1" id="KW-0732">Signal</keyword>
<feature type="domain" description="Outer membrane protein beta-barrel" evidence="2">
    <location>
        <begin position="17"/>
        <end position="168"/>
    </location>
</feature>
<dbReference type="AlphaFoldDB" id="A0A1I4YSD1"/>
<feature type="signal peptide" evidence="1">
    <location>
        <begin position="1"/>
        <end position="18"/>
    </location>
</feature>
<dbReference type="RefSeq" id="WP_090025015.1">
    <property type="nucleotide sequence ID" value="NZ_FOVD01000003.1"/>
</dbReference>
<name>A0A1I4YSD1_CHROL</name>
<protein>
    <submittedName>
        <fullName evidence="3">Outer membrane protein beta-barrel domain-containing protein</fullName>
    </submittedName>
</protein>
<accession>A0A1I4YSD1</accession>
<organism evidence="3 4">
    <name type="scientific">Chryseobacterium oleae</name>
    <dbReference type="NCBI Taxonomy" id="491207"/>
    <lineage>
        <taxon>Bacteria</taxon>
        <taxon>Pseudomonadati</taxon>
        <taxon>Bacteroidota</taxon>
        <taxon>Flavobacteriia</taxon>
        <taxon>Flavobacteriales</taxon>
        <taxon>Weeksellaceae</taxon>
        <taxon>Chryseobacterium group</taxon>
        <taxon>Chryseobacterium</taxon>
    </lineage>
</organism>
<evidence type="ECO:0000313" key="3">
    <source>
        <dbReference type="EMBL" id="SFN40877.1"/>
    </source>
</evidence>
<keyword evidence="4" id="KW-1185">Reference proteome</keyword>
<dbReference type="OrthoDB" id="947434at2"/>
<sequence>MKNLFLALTLASGSFAFAQEKSSKSSVAVGLKSGLNISTVSSSASKSKAGFYGGFFVNFSISSSISIQPEVLYNGLGAKKAADTDLKSNLDYISVPVMFQYRVIPQLFLEAGPQFSFLVNAKYNFPSSVNAKDVVKTFDFGLGLGTGYYFTHNFGLTARYFAGITNIIEEGAPVNTSKGRNNVFQIGLVYKFK</sequence>
<dbReference type="Proteomes" id="UP000198769">
    <property type="component" value="Unassembled WGS sequence"/>
</dbReference>
<dbReference type="Pfam" id="PF13568">
    <property type="entry name" value="OMP_b-brl_2"/>
    <property type="match status" value="1"/>
</dbReference>
<evidence type="ECO:0000259" key="2">
    <source>
        <dbReference type="Pfam" id="PF13568"/>
    </source>
</evidence>
<feature type="chain" id="PRO_5011682020" evidence="1">
    <location>
        <begin position="19"/>
        <end position="193"/>
    </location>
</feature>
<dbReference type="SUPFAM" id="SSF56925">
    <property type="entry name" value="OMPA-like"/>
    <property type="match status" value="1"/>
</dbReference>
<dbReference type="InterPro" id="IPR025665">
    <property type="entry name" value="Beta-barrel_OMP_2"/>
</dbReference>